<evidence type="ECO:0000256" key="1">
    <source>
        <dbReference type="ARBA" id="ARBA00022679"/>
    </source>
</evidence>
<reference evidence="3" key="1">
    <citation type="submission" date="2022-07" db="EMBL/GenBank/DDBJ databases">
        <title>Phylogenomic reconstructions and comparative analyses of Kickxellomycotina fungi.</title>
        <authorList>
            <person name="Reynolds N.K."/>
            <person name="Stajich J.E."/>
            <person name="Barry K."/>
            <person name="Grigoriev I.V."/>
            <person name="Crous P."/>
            <person name="Smith M.E."/>
        </authorList>
    </citation>
    <scope>NUCLEOTIDE SEQUENCE</scope>
    <source>
        <strain evidence="3">NBRC 105414</strain>
    </source>
</reference>
<dbReference type="InterPro" id="IPR032088">
    <property type="entry name" value="SAT"/>
</dbReference>
<accession>A0A9W8H9M3</accession>
<dbReference type="InterPro" id="IPR050830">
    <property type="entry name" value="Fungal_FAS"/>
</dbReference>
<dbReference type="SUPFAM" id="SSF52151">
    <property type="entry name" value="FabD/lysophospholipase-like"/>
    <property type="match status" value="1"/>
</dbReference>
<dbReference type="Gene3D" id="6.20.240.10">
    <property type="match status" value="1"/>
</dbReference>
<dbReference type="PANTHER" id="PTHR10982">
    <property type="entry name" value="MALONYL COA-ACYL CARRIER PROTEIN TRANSACYLASE"/>
    <property type="match status" value="1"/>
</dbReference>
<sequence>MDMPSAITVGRGRAVAQVAVDAHEGRCRVLASEFSARECPEEDAGAMLVHAQFIGFCAARDQEAAGAVAAAFEREYCSAGSVLRAVEQLPGDEARAVLQGYYAGWAATERRVALPRALGVFGGGLGCARGAECLAALRETVRVFGPLVAEYFDALGAFLVRETQDAYIAHIYAPGLDVCGWVARPESAPPAAYLDSEPVALPLLGLAQLLRLAALGRAAGLPLGGLSKQLDAVAGHSHGVVVAAAVAAAGDSDASFIAASQAALGMLLLFGCLPQLVSPQAAVHPRAAADCAAVEGPPTPMMVVTGVPRQVVEAVLDKYNKHVKDDPEAQVYLAAAETDVQFVLSGSARALAQVAMNVRRRVAAPGEDQSRVPFLERKPEAVVRFVPSLAPLHCAHMAVVVDRHLAYAAEKGWAFDPAAMAVPVRDPSDGSDIRACTDAASATRRLVEAVY</sequence>
<evidence type="ECO:0000259" key="2">
    <source>
        <dbReference type="Pfam" id="PF16073"/>
    </source>
</evidence>
<dbReference type="EMBL" id="JANBUL010000288">
    <property type="protein sequence ID" value="KAJ2777491.1"/>
    <property type="molecule type" value="Genomic_DNA"/>
</dbReference>
<evidence type="ECO:0000313" key="4">
    <source>
        <dbReference type="Proteomes" id="UP001140217"/>
    </source>
</evidence>
<keyword evidence="4" id="KW-1185">Reference proteome</keyword>
<keyword evidence="1" id="KW-0808">Transferase</keyword>
<name>A0A9W8H9M3_9FUNG</name>
<dbReference type="OrthoDB" id="5596946at2759"/>
<dbReference type="Pfam" id="PF16073">
    <property type="entry name" value="SAT"/>
    <property type="match status" value="1"/>
</dbReference>
<dbReference type="Gene3D" id="3.40.366.10">
    <property type="entry name" value="Malonyl-Coenzyme A Acyl Carrier Protein, domain 2"/>
    <property type="match status" value="2"/>
</dbReference>
<proteinExistence type="predicted"/>
<comment type="caution">
    <text evidence="3">The sequence shown here is derived from an EMBL/GenBank/DDBJ whole genome shotgun (WGS) entry which is preliminary data.</text>
</comment>
<dbReference type="InterPro" id="IPR001227">
    <property type="entry name" value="Ac_transferase_dom_sf"/>
</dbReference>
<evidence type="ECO:0000313" key="3">
    <source>
        <dbReference type="EMBL" id="KAJ2777491.1"/>
    </source>
</evidence>
<dbReference type="InterPro" id="IPR016035">
    <property type="entry name" value="Acyl_Trfase/lysoPLipase"/>
</dbReference>
<dbReference type="PANTHER" id="PTHR10982:SF21">
    <property type="entry name" value="FATTY ACID SYNTHASE SUBUNIT BETA"/>
    <property type="match status" value="1"/>
</dbReference>
<protein>
    <recommendedName>
        <fullName evidence="2">Starter acyltransferase (SAT) domain-containing protein</fullName>
    </recommendedName>
</protein>
<organism evidence="3 4">
    <name type="scientific">Coemansia javaensis</name>
    <dbReference type="NCBI Taxonomy" id="2761396"/>
    <lineage>
        <taxon>Eukaryota</taxon>
        <taxon>Fungi</taxon>
        <taxon>Fungi incertae sedis</taxon>
        <taxon>Zoopagomycota</taxon>
        <taxon>Kickxellomycotina</taxon>
        <taxon>Kickxellomycetes</taxon>
        <taxon>Kickxellales</taxon>
        <taxon>Kickxellaceae</taxon>
        <taxon>Coemansia</taxon>
    </lineage>
</organism>
<dbReference type="AlphaFoldDB" id="A0A9W8H9M3"/>
<feature type="non-terminal residue" evidence="3">
    <location>
        <position position="451"/>
    </location>
</feature>
<feature type="domain" description="Starter acyltransferase (SAT)" evidence="2">
    <location>
        <begin position="145"/>
        <end position="355"/>
    </location>
</feature>
<dbReference type="GO" id="GO:0016740">
    <property type="term" value="F:transferase activity"/>
    <property type="evidence" value="ECO:0007669"/>
    <property type="project" value="UniProtKB-KW"/>
</dbReference>
<dbReference type="Proteomes" id="UP001140217">
    <property type="component" value="Unassembled WGS sequence"/>
</dbReference>
<gene>
    <name evidence="3" type="ORF">H4R18_005135</name>
</gene>